<evidence type="ECO:0000256" key="3">
    <source>
        <dbReference type="ARBA" id="ARBA00022691"/>
    </source>
</evidence>
<dbReference type="SFLD" id="SFLDG01070">
    <property type="entry name" value="PLP-dependent"/>
    <property type="match status" value="1"/>
</dbReference>
<keyword evidence="4" id="KW-0479">Metal-binding</keyword>
<evidence type="ECO:0000259" key="9">
    <source>
        <dbReference type="PROSITE" id="PS51918"/>
    </source>
</evidence>
<comment type="caution">
    <text evidence="10">The sequence shown here is derived from an EMBL/GenBank/DDBJ whole genome shotgun (WGS) entry which is preliminary data.</text>
</comment>
<dbReference type="CDD" id="cd01335">
    <property type="entry name" value="Radical_SAM"/>
    <property type="match status" value="1"/>
</dbReference>
<dbReference type="NCBIfam" id="TIGR00238">
    <property type="entry name" value="KamA family radical SAM protein"/>
    <property type="match status" value="1"/>
</dbReference>
<dbReference type="RefSeq" id="WP_344091881.1">
    <property type="nucleotide sequence ID" value="NZ_BAAAHB010000039.1"/>
</dbReference>
<evidence type="ECO:0000256" key="5">
    <source>
        <dbReference type="ARBA" id="ARBA00022898"/>
    </source>
</evidence>
<dbReference type="InterPro" id="IPR022447">
    <property type="entry name" value="Lys_aminomutase-rel"/>
</dbReference>
<accession>A0ABN1A9X7</accession>
<dbReference type="Pfam" id="PF12544">
    <property type="entry name" value="LAM_C"/>
    <property type="match status" value="1"/>
</dbReference>
<dbReference type="NCBIfam" id="TIGR03822">
    <property type="entry name" value="AblA_like_2"/>
    <property type="match status" value="1"/>
</dbReference>
<evidence type="ECO:0000256" key="2">
    <source>
        <dbReference type="ARBA" id="ARBA00022485"/>
    </source>
</evidence>
<evidence type="ECO:0000313" key="11">
    <source>
        <dbReference type="Proteomes" id="UP001499895"/>
    </source>
</evidence>
<gene>
    <name evidence="10" type="ORF">GCM10009544_36630</name>
</gene>
<sequence>MASRSVRTPKDLLANKLIDESDLPAITEVAQRYAVSITPAMQDRIFEADDAVGRQFVPTGLELAGTPEESEDPIGDIPFTPVKGITHRYPDRVLLKPVHICPVYCRFCFRREVVGPGDPMLRDQHLEAALDYIREHPEIWEVIFTGGDPLIIAPAKLRPMLEALDAIEHVKVIRFHTRVPVVDPGRVTQELVEALRFTTPVWVVVHTNHSQEIGDDARTALGRLVDAGIPLVSQTVLLKGVNDTPEALEDLFRTLVVNRVKPYYLHQGDLANGTSHFRTTIAEGQDIMRNLRGRVSGMCQPTYVLDIPGGHGKVPIGPVYLAGDATRVTDPWGEEHAYPPPPAGS</sequence>
<dbReference type="SUPFAM" id="SSF102114">
    <property type="entry name" value="Radical SAM enzymes"/>
    <property type="match status" value="1"/>
</dbReference>
<dbReference type="EMBL" id="BAAAHB010000039">
    <property type="protein sequence ID" value="GAA0471244.1"/>
    <property type="molecule type" value="Genomic_DNA"/>
</dbReference>
<dbReference type="Proteomes" id="UP001499895">
    <property type="component" value="Unassembled WGS sequence"/>
</dbReference>
<dbReference type="InterPro" id="IPR013785">
    <property type="entry name" value="Aldolase_TIM"/>
</dbReference>
<feature type="domain" description="Radical SAM core" evidence="9">
    <location>
        <begin position="87"/>
        <end position="298"/>
    </location>
</feature>
<protein>
    <submittedName>
        <fullName evidence="10">Lysine-2,3-aminomutase-like protein</fullName>
    </submittedName>
</protein>
<keyword evidence="5" id="KW-0663">Pyridoxal phosphate</keyword>
<evidence type="ECO:0000256" key="6">
    <source>
        <dbReference type="ARBA" id="ARBA00023004"/>
    </source>
</evidence>
<dbReference type="Pfam" id="PF04055">
    <property type="entry name" value="Radical_SAM"/>
    <property type="match status" value="1"/>
</dbReference>
<keyword evidence="2" id="KW-0004">4Fe-4S</keyword>
<proteinExistence type="predicted"/>
<organism evidence="10 11">
    <name type="scientific">Streptomyces stramineus</name>
    <dbReference type="NCBI Taxonomy" id="173861"/>
    <lineage>
        <taxon>Bacteria</taxon>
        <taxon>Bacillati</taxon>
        <taxon>Actinomycetota</taxon>
        <taxon>Actinomycetes</taxon>
        <taxon>Kitasatosporales</taxon>
        <taxon>Streptomycetaceae</taxon>
        <taxon>Streptomyces</taxon>
    </lineage>
</organism>
<keyword evidence="6" id="KW-0408">Iron</keyword>
<keyword evidence="7" id="KW-0411">Iron-sulfur</keyword>
<dbReference type="Gene3D" id="3.20.20.70">
    <property type="entry name" value="Aldolase class I"/>
    <property type="match status" value="1"/>
</dbReference>
<keyword evidence="3" id="KW-0949">S-adenosyl-L-methionine</keyword>
<evidence type="ECO:0000256" key="8">
    <source>
        <dbReference type="ARBA" id="ARBA00023235"/>
    </source>
</evidence>
<evidence type="ECO:0000256" key="7">
    <source>
        <dbReference type="ARBA" id="ARBA00023014"/>
    </source>
</evidence>
<dbReference type="InterPro" id="IPR003739">
    <property type="entry name" value="Lys_aminomutase/Glu_NH3_mut"/>
</dbReference>
<dbReference type="InterPro" id="IPR058240">
    <property type="entry name" value="rSAM_sf"/>
</dbReference>
<name>A0ABN1A9X7_9ACTN</name>
<dbReference type="InterPro" id="IPR025895">
    <property type="entry name" value="LAM_C_dom"/>
</dbReference>
<evidence type="ECO:0000313" key="10">
    <source>
        <dbReference type="EMBL" id="GAA0471244.1"/>
    </source>
</evidence>
<comment type="cofactor">
    <cofactor evidence="1">
        <name>pyridoxal 5'-phosphate</name>
        <dbReference type="ChEBI" id="CHEBI:597326"/>
    </cofactor>
</comment>
<dbReference type="PANTHER" id="PTHR30538">
    <property type="entry name" value="LYSINE 2,3-AMINOMUTASE-RELATED"/>
    <property type="match status" value="1"/>
</dbReference>
<dbReference type="InterPro" id="IPR007197">
    <property type="entry name" value="rSAM"/>
</dbReference>
<reference evidence="10 11" key="1">
    <citation type="journal article" date="2019" name="Int. J. Syst. Evol. Microbiol.">
        <title>The Global Catalogue of Microorganisms (GCM) 10K type strain sequencing project: providing services to taxonomists for standard genome sequencing and annotation.</title>
        <authorList>
            <consortium name="The Broad Institute Genomics Platform"/>
            <consortium name="The Broad Institute Genome Sequencing Center for Infectious Disease"/>
            <person name="Wu L."/>
            <person name="Ma J."/>
        </authorList>
    </citation>
    <scope>NUCLEOTIDE SEQUENCE [LARGE SCALE GENOMIC DNA]</scope>
    <source>
        <strain evidence="10 11">JCM 10649</strain>
    </source>
</reference>
<keyword evidence="11" id="KW-1185">Reference proteome</keyword>
<evidence type="ECO:0000256" key="4">
    <source>
        <dbReference type="ARBA" id="ARBA00022723"/>
    </source>
</evidence>
<dbReference type="SFLD" id="SFLDS00029">
    <property type="entry name" value="Radical_SAM"/>
    <property type="match status" value="1"/>
</dbReference>
<dbReference type="PANTHER" id="PTHR30538:SF1">
    <property type="entry name" value="L-LYSINE 2,3-AMINOMUTASE"/>
    <property type="match status" value="1"/>
</dbReference>
<dbReference type="PROSITE" id="PS51918">
    <property type="entry name" value="RADICAL_SAM"/>
    <property type="match status" value="1"/>
</dbReference>
<dbReference type="PIRSF" id="PIRSF004911">
    <property type="entry name" value="DUF160"/>
    <property type="match status" value="1"/>
</dbReference>
<evidence type="ECO:0000256" key="1">
    <source>
        <dbReference type="ARBA" id="ARBA00001933"/>
    </source>
</evidence>
<keyword evidence="8" id="KW-0413">Isomerase</keyword>